<protein>
    <submittedName>
        <fullName evidence="11">Uncharacterized protein</fullName>
    </submittedName>
</protein>
<feature type="domain" description="ABC transmembrane type-1" evidence="10">
    <location>
        <begin position="775"/>
        <end position="1041"/>
    </location>
</feature>
<feature type="transmembrane region" description="Helical" evidence="8">
    <location>
        <begin position="352"/>
        <end position="375"/>
    </location>
</feature>
<feature type="domain" description="ABC transporter" evidence="9">
    <location>
        <begin position="1075"/>
        <end position="1304"/>
    </location>
</feature>
<proteinExistence type="predicted"/>
<dbReference type="InterPro" id="IPR036640">
    <property type="entry name" value="ABC1_TM_sf"/>
</dbReference>
<feature type="domain" description="ABC transporter" evidence="9">
    <location>
        <begin position="406"/>
        <end position="627"/>
    </location>
</feature>
<dbReference type="Pfam" id="PF00005">
    <property type="entry name" value="ABC_tran"/>
    <property type="match status" value="2"/>
</dbReference>
<dbReference type="GO" id="GO:0005524">
    <property type="term" value="F:ATP binding"/>
    <property type="evidence" value="ECO:0007669"/>
    <property type="project" value="UniProtKB-KW"/>
</dbReference>
<evidence type="ECO:0000256" key="6">
    <source>
        <dbReference type="ARBA" id="ARBA00022989"/>
    </source>
</evidence>
<dbReference type="PROSITE" id="PS00211">
    <property type="entry name" value="ABC_TRANSPORTER_1"/>
    <property type="match status" value="2"/>
</dbReference>
<dbReference type="EMBL" id="JARQZJ010000001">
    <property type="protein sequence ID" value="KAK9869554.1"/>
    <property type="molecule type" value="Genomic_DNA"/>
</dbReference>
<evidence type="ECO:0000313" key="11">
    <source>
        <dbReference type="EMBL" id="KAK9869554.1"/>
    </source>
</evidence>
<evidence type="ECO:0000313" key="12">
    <source>
        <dbReference type="Proteomes" id="UP001431783"/>
    </source>
</evidence>
<comment type="subcellular location">
    <subcellularLocation>
        <location evidence="1">Membrane</location>
        <topology evidence="1">Multi-pass membrane protein</topology>
    </subcellularLocation>
</comment>
<dbReference type="Proteomes" id="UP001431783">
    <property type="component" value="Unassembled WGS sequence"/>
</dbReference>
<dbReference type="FunFam" id="3.40.50.300:FF:000482">
    <property type="entry name" value="Multidrug resistance-associated protein member 4"/>
    <property type="match status" value="1"/>
</dbReference>
<organism evidence="11 12">
    <name type="scientific">Henosepilachna vigintioctopunctata</name>
    <dbReference type="NCBI Taxonomy" id="420089"/>
    <lineage>
        <taxon>Eukaryota</taxon>
        <taxon>Metazoa</taxon>
        <taxon>Ecdysozoa</taxon>
        <taxon>Arthropoda</taxon>
        <taxon>Hexapoda</taxon>
        <taxon>Insecta</taxon>
        <taxon>Pterygota</taxon>
        <taxon>Neoptera</taxon>
        <taxon>Endopterygota</taxon>
        <taxon>Coleoptera</taxon>
        <taxon>Polyphaga</taxon>
        <taxon>Cucujiformia</taxon>
        <taxon>Coccinelloidea</taxon>
        <taxon>Coccinellidae</taxon>
        <taxon>Epilachninae</taxon>
        <taxon>Epilachnini</taxon>
        <taxon>Henosepilachna</taxon>
    </lineage>
</organism>
<evidence type="ECO:0000256" key="4">
    <source>
        <dbReference type="ARBA" id="ARBA00022741"/>
    </source>
</evidence>
<evidence type="ECO:0000256" key="5">
    <source>
        <dbReference type="ARBA" id="ARBA00022840"/>
    </source>
</evidence>
<feature type="transmembrane region" description="Helical" evidence="8">
    <location>
        <begin position="980"/>
        <end position="1000"/>
    </location>
</feature>
<keyword evidence="3 8" id="KW-0812">Transmembrane</keyword>
<dbReference type="GO" id="GO:0016887">
    <property type="term" value="F:ATP hydrolysis activity"/>
    <property type="evidence" value="ECO:0007669"/>
    <property type="project" value="InterPro"/>
</dbReference>
<evidence type="ECO:0000256" key="2">
    <source>
        <dbReference type="ARBA" id="ARBA00022448"/>
    </source>
</evidence>
<dbReference type="PROSITE" id="PS50893">
    <property type="entry name" value="ABC_TRANSPORTER_2"/>
    <property type="match status" value="2"/>
</dbReference>
<evidence type="ECO:0000256" key="7">
    <source>
        <dbReference type="ARBA" id="ARBA00023136"/>
    </source>
</evidence>
<accession>A0AAW1TI83</accession>
<dbReference type="Pfam" id="PF00664">
    <property type="entry name" value="ABC_membrane"/>
    <property type="match status" value="2"/>
</dbReference>
<evidence type="ECO:0000259" key="9">
    <source>
        <dbReference type="PROSITE" id="PS50893"/>
    </source>
</evidence>
<evidence type="ECO:0000259" key="10">
    <source>
        <dbReference type="PROSITE" id="PS50929"/>
    </source>
</evidence>
<dbReference type="Gene3D" id="1.20.1560.10">
    <property type="entry name" value="ABC transporter type 1, transmembrane domain"/>
    <property type="match status" value="2"/>
</dbReference>
<evidence type="ECO:0000256" key="8">
    <source>
        <dbReference type="SAM" id="Phobius"/>
    </source>
</evidence>
<keyword evidence="6 8" id="KW-1133">Transmembrane helix</keyword>
<dbReference type="SUPFAM" id="SSF90123">
    <property type="entry name" value="ABC transporter transmembrane region"/>
    <property type="match status" value="2"/>
</dbReference>
<name>A0AAW1TI83_9CUCU</name>
<keyword evidence="12" id="KW-1185">Reference proteome</keyword>
<dbReference type="GO" id="GO:0140359">
    <property type="term" value="F:ABC-type transporter activity"/>
    <property type="evidence" value="ECO:0007669"/>
    <property type="project" value="InterPro"/>
</dbReference>
<dbReference type="SMART" id="SM00382">
    <property type="entry name" value="AAA"/>
    <property type="match status" value="2"/>
</dbReference>
<keyword evidence="7 8" id="KW-0472">Membrane</keyword>
<dbReference type="InterPro" id="IPR003593">
    <property type="entry name" value="AAA+_ATPase"/>
</dbReference>
<dbReference type="InterPro" id="IPR050173">
    <property type="entry name" value="ABC_transporter_C-like"/>
</dbReference>
<dbReference type="FunFam" id="1.20.1560.10:FF:000026">
    <property type="entry name" value="Multidrug resistance-associated protein lethal(2)03659"/>
    <property type="match status" value="1"/>
</dbReference>
<dbReference type="SUPFAM" id="SSF52540">
    <property type="entry name" value="P-loop containing nucleoside triphosphate hydrolases"/>
    <property type="match status" value="2"/>
</dbReference>
<dbReference type="PANTHER" id="PTHR24223">
    <property type="entry name" value="ATP-BINDING CASSETTE SUB-FAMILY C"/>
    <property type="match status" value="1"/>
</dbReference>
<dbReference type="PROSITE" id="PS50929">
    <property type="entry name" value="ABC_TM1F"/>
    <property type="match status" value="2"/>
</dbReference>
<dbReference type="FunFam" id="3.40.50.300:FF:000163">
    <property type="entry name" value="Multidrug resistance-associated protein member 4"/>
    <property type="match status" value="1"/>
</dbReference>
<dbReference type="PANTHER" id="PTHR24223:SF415">
    <property type="entry name" value="FI20190P1"/>
    <property type="match status" value="1"/>
</dbReference>
<evidence type="ECO:0000256" key="1">
    <source>
        <dbReference type="ARBA" id="ARBA00004141"/>
    </source>
</evidence>
<feature type="transmembrane region" description="Helical" evidence="8">
    <location>
        <begin position="316"/>
        <end position="340"/>
    </location>
</feature>
<keyword evidence="2" id="KW-0813">Transport</keyword>
<dbReference type="InterPro" id="IPR011527">
    <property type="entry name" value="ABC1_TM_dom"/>
</dbReference>
<dbReference type="CDD" id="cd03250">
    <property type="entry name" value="ABCC_MRP_domain1"/>
    <property type="match status" value="1"/>
</dbReference>
<dbReference type="GO" id="GO:0016020">
    <property type="term" value="C:membrane"/>
    <property type="evidence" value="ECO:0007669"/>
    <property type="project" value="UniProtKB-SubCell"/>
</dbReference>
<comment type="caution">
    <text evidence="11">The sequence shown here is derived from an EMBL/GenBank/DDBJ whole genome shotgun (WGS) entry which is preliminary data.</text>
</comment>
<feature type="transmembrane region" description="Helical" evidence="8">
    <location>
        <begin position="1006"/>
        <end position="1025"/>
    </location>
</feature>
<dbReference type="InterPro" id="IPR017871">
    <property type="entry name" value="ABC_transporter-like_CS"/>
</dbReference>
<feature type="transmembrane region" description="Helical" evidence="8">
    <location>
        <begin position="233"/>
        <end position="256"/>
    </location>
</feature>
<feature type="transmembrane region" description="Helical" evidence="8">
    <location>
        <begin position="83"/>
        <end position="102"/>
    </location>
</feature>
<feature type="domain" description="ABC transmembrane type-1" evidence="10">
    <location>
        <begin position="95"/>
        <end position="370"/>
    </location>
</feature>
<reference evidence="11 12" key="1">
    <citation type="submission" date="2023-03" db="EMBL/GenBank/DDBJ databases">
        <title>Genome insight into feeding habits of ladybird beetles.</title>
        <authorList>
            <person name="Li H.-S."/>
            <person name="Huang Y.-H."/>
            <person name="Pang H."/>
        </authorList>
    </citation>
    <scope>NUCLEOTIDE SEQUENCE [LARGE SCALE GENOMIC DNA]</scope>
    <source>
        <strain evidence="11">SYSU_2023b</strain>
        <tissue evidence="11">Whole body</tissue>
    </source>
</reference>
<dbReference type="Gene3D" id="3.40.50.300">
    <property type="entry name" value="P-loop containing nucleotide triphosphate hydrolases"/>
    <property type="match status" value="2"/>
</dbReference>
<dbReference type="InterPro" id="IPR003439">
    <property type="entry name" value="ABC_transporter-like_ATP-bd"/>
</dbReference>
<dbReference type="InterPro" id="IPR027417">
    <property type="entry name" value="P-loop_NTPase"/>
</dbReference>
<feature type="transmembrane region" description="Helical" evidence="8">
    <location>
        <begin position="692"/>
        <end position="712"/>
    </location>
</feature>
<evidence type="ECO:0000256" key="3">
    <source>
        <dbReference type="ARBA" id="ARBA00022692"/>
    </source>
</evidence>
<sequence>MEESVPVIKRSPKEDANCLSKLFFFWTRKIYNENKKHGFDLKNLYKIKPNNKSMYLGNDLGQIWEQEIKQGKLNGTKPSLLRAILRGFFWSYFRWGIVVFIQSVVLKSIQPLILSALIVLITTGGYSIQQVVLYAGALCCITVATTFMNHHTNYGTNLIGMRIRVAVSSLIYRKILRLSQTSLGKTAAGQIVNLLSNDVARFDIVVIGLNYLWVGPIQVLVIGYLMWMQIGSSSMAGLVSMLLMTVPLQLMMGAATSKYRLEVAKRTDKRVKIMNELLAGVQVIKMYAWETPFESVVENARKDEIKYLTKTSYVRAVMASFMVFVERATLAATIVCYVALGNEIRPDLVFSLAMFFNMLQLTLAILVPLVIASGAETLVSIRRLQEFLLLEEIESANILPSEDKSIVMRNVEASWIYPTPTLKGLNINLPPGVLCAVIGPVGSGKSSFLKLLLGEMKASSGDIQLSGDVSYCSQEPWLFASTVKNNILFGQDFNRKYYHEVIKVCALKKDLQLFPNGDKTKVGDRGVSLSGGQRARINLARAIYRDSDIYLMDDPLSAVDTKVGRHLFDQCIVKFLRGKTRVLVTHQLQYLKKADTIIVFNKGRIEAQGTFHELSQSNLDLSKLLSESSENQEHAATKQNPRNSFASTGLMSTGEFSEDFSAELSQNENIENNTGYSGSTFWSYIKTFPSPFLLVFLLIFCQMLLSGADYWLTIWTNQEDLRYRSDKIVQTPQLEEIINIEVVNAEKPELFYRYVPSTYVVQNPSNVLNSSSNSISQLITVDGQEHVVMKTEFLMYIYISLVIAAIIVTIIRSTLYFFSCMVASKKLHNKMFHCLLETPMRFFDTNPAGRVLNRFSKDMGAIDELLPKSLIDVLQIFMVMSGILLMVAISNPFVIVLMIILSAIFVRVGIYYISISRSIKLIEGVAKSPVFSYVSSSIDGLTTIRATKNENILARQFDDHQDVHSAAWYLTILCSASFGLWLDLICSLFVSVVIAGFVVLDQFTNIQGSFIGLGISQSLILVGMLQYGIRQTAEVVNYLTSVERVLEYTQLEKEEPFPAIEKLKPDETWPDKGDIEFQNLYLRYVPTDPPVLKDLNFKIEASEKIGIVGRTGAGKSSLISALFRLAPTEGSIIIDGIDTSTLPLKELRKKISIIPQMPVLFSATMRYNLDPFNEFQDHEIWSALREVDLIDEINSLDFMVTGGGNNFSVGQRQLICLARALLRKNKILILDEATANVDPRTDEFIQRTIRMKFVNFTVLTIAHRLNTIMDSDKVLVMNSGRHVEFGHPHILLQNPEGYFSKMLEKLVRRCHNF</sequence>
<feature type="transmembrane region" description="Helical" evidence="8">
    <location>
        <begin position="795"/>
        <end position="818"/>
    </location>
</feature>
<gene>
    <name evidence="11" type="ORF">WA026_003307</name>
</gene>
<feature type="transmembrane region" description="Helical" evidence="8">
    <location>
        <begin position="204"/>
        <end position="227"/>
    </location>
</feature>
<keyword evidence="4" id="KW-0547">Nucleotide-binding</keyword>
<keyword evidence="5" id="KW-0067">ATP-binding</keyword>
<dbReference type="CDD" id="cd03244">
    <property type="entry name" value="ABCC_MRP_domain2"/>
    <property type="match status" value="1"/>
</dbReference>